<sequence>MIGFALASLAGSPTGTDVPWQRVVNGEGKISPHGFGLGSGMQRALLEEEGIVFEPDHTIDFEKYGWLGVPNGQKQHKRSPK</sequence>
<gene>
    <name evidence="3" type="ORF">SDC9_109000</name>
</gene>
<dbReference type="SUPFAM" id="SSF46767">
    <property type="entry name" value="Methylated DNA-protein cysteine methyltransferase, C-terminal domain"/>
    <property type="match status" value="1"/>
</dbReference>
<dbReference type="Pfam" id="PF01035">
    <property type="entry name" value="DNA_binding_1"/>
    <property type="match status" value="1"/>
</dbReference>
<evidence type="ECO:0000259" key="2">
    <source>
        <dbReference type="Pfam" id="PF01035"/>
    </source>
</evidence>
<dbReference type="GO" id="GO:0003824">
    <property type="term" value="F:catalytic activity"/>
    <property type="evidence" value="ECO:0007669"/>
    <property type="project" value="InterPro"/>
</dbReference>
<comment type="caution">
    <text evidence="3">The sequence shown here is derived from an EMBL/GenBank/DDBJ whole genome shotgun (WGS) entry which is preliminary data.</text>
</comment>
<dbReference type="InterPro" id="IPR052520">
    <property type="entry name" value="ATL_DNA_repair"/>
</dbReference>
<dbReference type="InterPro" id="IPR036217">
    <property type="entry name" value="MethylDNA_cys_MeTrfase_DNAb"/>
</dbReference>
<evidence type="ECO:0000313" key="3">
    <source>
        <dbReference type="EMBL" id="MPM62134.1"/>
    </source>
</evidence>
<keyword evidence="1" id="KW-0227">DNA damage</keyword>
<dbReference type="Gene3D" id="1.10.10.10">
    <property type="entry name" value="Winged helix-like DNA-binding domain superfamily/Winged helix DNA-binding domain"/>
    <property type="match status" value="1"/>
</dbReference>
<evidence type="ECO:0000256" key="1">
    <source>
        <dbReference type="ARBA" id="ARBA00022763"/>
    </source>
</evidence>
<dbReference type="AlphaFoldDB" id="A0A645BK37"/>
<dbReference type="PANTHER" id="PTHR42942:SF1">
    <property type="entry name" value="ALKYLTRANSFERASE-LIKE PROTEIN 1"/>
    <property type="match status" value="1"/>
</dbReference>
<accession>A0A645BK37</accession>
<feature type="domain" description="Methylated-DNA-[protein]-cysteine S-methyltransferase DNA binding" evidence="2">
    <location>
        <begin position="10"/>
        <end position="51"/>
    </location>
</feature>
<dbReference type="InterPro" id="IPR014048">
    <property type="entry name" value="MethylDNA_cys_MeTrfase_DNA-bd"/>
</dbReference>
<dbReference type="PANTHER" id="PTHR42942">
    <property type="entry name" value="6-O-METHYLGUANINE DNA METHYLTRANSFERASE"/>
    <property type="match status" value="1"/>
</dbReference>
<protein>
    <recommendedName>
        <fullName evidence="2">Methylated-DNA-[protein]-cysteine S-methyltransferase DNA binding domain-containing protein</fullName>
    </recommendedName>
</protein>
<dbReference type="InterPro" id="IPR036388">
    <property type="entry name" value="WH-like_DNA-bd_sf"/>
</dbReference>
<reference evidence="3" key="1">
    <citation type="submission" date="2019-08" db="EMBL/GenBank/DDBJ databases">
        <authorList>
            <person name="Kucharzyk K."/>
            <person name="Murdoch R.W."/>
            <person name="Higgins S."/>
            <person name="Loffler F."/>
        </authorList>
    </citation>
    <scope>NUCLEOTIDE SEQUENCE</scope>
</reference>
<proteinExistence type="predicted"/>
<name>A0A645BK37_9ZZZZ</name>
<organism evidence="3">
    <name type="scientific">bioreactor metagenome</name>
    <dbReference type="NCBI Taxonomy" id="1076179"/>
    <lineage>
        <taxon>unclassified sequences</taxon>
        <taxon>metagenomes</taxon>
        <taxon>ecological metagenomes</taxon>
    </lineage>
</organism>
<dbReference type="GO" id="GO:0006281">
    <property type="term" value="P:DNA repair"/>
    <property type="evidence" value="ECO:0007669"/>
    <property type="project" value="InterPro"/>
</dbReference>
<dbReference type="EMBL" id="VSSQ01018706">
    <property type="protein sequence ID" value="MPM62134.1"/>
    <property type="molecule type" value="Genomic_DNA"/>
</dbReference>